<keyword evidence="1" id="KW-0812">Transmembrane</keyword>
<organism evidence="2 3">
    <name type="scientific">Nostoc piscinale CENA21</name>
    <dbReference type="NCBI Taxonomy" id="224013"/>
    <lineage>
        <taxon>Bacteria</taxon>
        <taxon>Bacillati</taxon>
        <taxon>Cyanobacteriota</taxon>
        <taxon>Cyanophyceae</taxon>
        <taxon>Nostocales</taxon>
        <taxon>Nostocaceae</taxon>
        <taxon>Nostoc</taxon>
    </lineage>
</organism>
<name>A0A0M3V5R9_9NOSO</name>
<proteinExistence type="predicted"/>
<dbReference type="EMBL" id="CP012036">
    <property type="protein sequence ID" value="ALF54147.1"/>
    <property type="molecule type" value="Genomic_DNA"/>
</dbReference>
<evidence type="ECO:0000313" key="3">
    <source>
        <dbReference type="Proteomes" id="UP000062645"/>
    </source>
</evidence>
<accession>A0A0M3V5R9</accession>
<dbReference type="AlphaFoldDB" id="A0A0M3V5R9"/>
<gene>
    <name evidence="2" type="ORF">ACX27_16985</name>
</gene>
<feature type="transmembrane region" description="Helical" evidence="1">
    <location>
        <begin position="6"/>
        <end position="28"/>
    </location>
</feature>
<reference evidence="3" key="1">
    <citation type="submission" date="2015-07" db="EMBL/GenBank/DDBJ databases">
        <title>Genome Of Nitrogen-Fixing Cyanobacterium Nostoc piscinale CENA21 From Solimoes/Amazon River Floodplain Sediments And Comparative Genomics To Uncover Biosynthetic Natural Products Potential.</title>
        <authorList>
            <person name="Leao T.F."/>
            <person name="Leao P.N."/>
            <person name="Guimaraes P.I."/>
            <person name="de Melo A.G.C."/>
            <person name="Ramos R.T.J."/>
            <person name="Silva A."/>
            <person name="Fiore M.F."/>
            <person name="Schneider M.P.C."/>
        </authorList>
    </citation>
    <scope>NUCLEOTIDE SEQUENCE [LARGE SCALE GENOMIC DNA]</scope>
    <source>
        <strain evidence="3">CENA21</strain>
    </source>
</reference>
<evidence type="ECO:0000256" key="1">
    <source>
        <dbReference type="SAM" id="Phobius"/>
    </source>
</evidence>
<protein>
    <submittedName>
        <fullName evidence="2">Uncharacterized protein</fullName>
    </submittedName>
</protein>
<evidence type="ECO:0000313" key="2">
    <source>
        <dbReference type="EMBL" id="ALF54147.1"/>
    </source>
</evidence>
<dbReference type="Proteomes" id="UP000062645">
    <property type="component" value="Chromosome"/>
</dbReference>
<sequence>MKIIFLAWKFTLVLIGIPVVLCVSFLVYEKLPSQHYQKYKNEALIPISWKSETKVVACQA</sequence>
<dbReference type="PATRIC" id="fig|224013.5.peg.4066"/>
<dbReference type="KEGG" id="npz:ACX27_16985"/>
<keyword evidence="1" id="KW-0472">Membrane</keyword>
<reference evidence="2 3" key="2">
    <citation type="journal article" date="2016" name="Genome Announc.">
        <title>Draft Genome Sequence of the N2-Fixing Cyanobacterium Nostoc piscinale CENA21, Isolated from the Brazilian Amazon Floodplain.</title>
        <authorList>
            <person name="Leao T."/>
            <person name="Guimaraes P.I."/>
            <person name="de Melo A.G."/>
            <person name="Ramos R.T."/>
            <person name="Leao P.N."/>
            <person name="Silva A."/>
            <person name="Fiore M.F."/>
            <person name="Schneider M.P."/>
        </authorList>
    </citation>
    <scope>NUCLEOTIDE SEQUENCE [LARGE SCALE GENOMIC DNA]</scope>
    <source>
        <strain evidence="2 3">CENA21</strain>
    </source>
</reference>
<keyword evidence="1" id="KW-1133">Transmembrane helix</keyword>
<keyword evidence="3" id="KW-1185">Reference proteome</keyword>